<evidence type="ECO:0000259" key="4">
    <source>
        <dbReference type="Pfam" id="PF00155"/>
    </source>
</evidence>
<keyword evidence="3" id="KW-0663">Pyridoxal phosphate</keyword>
<dbReference type="EMBL" id="JAEMUK010000007">
    <property type="protein sequence ID" value="MBJ7542541.1"/>
    <property type="molecule type" value="Genomic_DNA"/>
</dbReference>
<evidence type="ECO:0000313" key="6">
    <source>
        <dbReference type="Proteomes" id="UP000623250"/>
    </source>
</evidence>
<keyword evidence="6" id="KW-1185">Reference proteome</keyword>
<protein>
    <submittedName>
        <fullName evidence="5">Quorum-sensing autoinducer CAI-1 synthase</fullName>
    </submittedName>
</protein>
<dbReference type="GO" id="GO:0009102">
    <property type="term" value="P:biotin biosynthetic process"/>
    <property type="evidence" value="ECO:0007669"/>
    <property type="project" value="TreeGrafter"/>
</dbReference>
<gene>
    <name evidence="5" type="primary">cqsA</name>
    <name evidence="5" type="ORF">JDN41_03115</name>
</gene>
<evidence type="ECO:0000313" key="5">
    <source>
        <dbReference type="EMBL" id="MBJ7542541.1"/>
    </source>
</evidence>
<proteinExistence type="predicted"/>
<dbReference type="SUPFAM" id="SSF53383">
    <property type="entry name" value="PLP-dependent transferases"/>
    <property type="match status" value="1"/>
</dbReference>
<feature type="domain" description="Aminotransferase class I/classII large" evidence="4">
    <location>
        <begin position="52"/>
        <end position="387"/>
    </location>
</feature>
<dbReference type="RefSeq" id="WP_037238244.1">
    <property type="nucleotide sequence ID" value="NZ_JAEMUK010000007.1"/>
</dbReference>
<dbReference type="NCBIfam" id="NF005526">
    <property type="entry name" value="PRK07179.1"/>
    <property type="match status" value="1"/>
</dbReference>
<reference evidence="5 6" key="1">
    <citation type="submission" date="2020-12" db="EMBL/GenBank/DDBJ databases">
        <title>Revised draft genomes of Rhodomicrobium vannielii ATCC 17100 and Rhodomicrobium udaipurense JA643.</title>
        <authorList>
            <person name="Conners E.M."/>
            <person name="Davenport E.J."/>
            <person name="Bose A."/>
        </authorList>
    </citation>
    <scope>NUCLEOTIDE SEQUENCE [LARGE SCALE GENOMIC DNA]</scope>
    <source>
        <strain evidence="5 6">JA643</strain>
    </source>
</reference>
<dbReference type="InterPro" id="IPR004839">
    <property type="entry name" value="Aminotransferase_I/II_large"/>
</dbReference>
<keyword evidence="2" id="KW-0808">Transferase</keyword>
<dbReference type="InterPro" id="IPR015422">
    <property type="entry name" value="PyrdxlP-dep_Trfase_small"/>
</dbReference>
<dbReference type="PANTHER" id="PTHR13693">
    <property type="entry name" value="CLASS II AMINOTRANSFERASE/8-AMINO-7-OXONONANOATE SYNTHASE"/>
    <property type="match status" value="1"/>
</dbReference>
<dbReference type="Pfam" id="PF00155">
    <property type="entry name" value="Aminotran_1_2"/>
    <property type="match status" value="1"/>
</dbReference>
<dbReference type="GO" id="GO:0008710">
    <property type="term" value="F:8-amino-7-oxononanoate synthase activity"/>
    <property type="evidence" value="ECO:0007669"/>
    <property type="project" value="TreeGrafter"/>
</dbReference>
<evidence type="ECO:0000256" key="3">
    <source>
        <dbReference type="ARBA" id="ARBA00022898"/>
    </source>
</evidence>
<dbReference type="Gene3D" id="3.90.1150.10">
    <property type="entry name" value="Aspartate Aminotransferase, domain 1"/>
    <property type="match status" value="1"/>
</dbReference>
<evidence type="ECO:0000256" key="2">
    <source>
        <dbReference type="ARBA" id="ARBA00022679"/>
    </source>
</evidence>
<dbReference type="Proteomes" id="UP000623250">
    <property type="component" value="Unassembled WGS sequence"/>
</dbReference>
<comment type="cofactor">
    <cofactor evidence="1">
        <name>pyridoxal 5'-phosphate</name>
        <dbReference type="ChEBI" id="CHEBI:597326"/>
    </cofactor>
</comment>
<comment type="caution">
    <text evidence="5">The sequence shown here is derived from an EMBL/GenBank/DDBJ whole genome shotgun (WGS) entry which is preliminary data.</text>
</comment>
<organism evidence="5 6">
    <name type="scientific">Rhodomicrobium udaipurense</name>
    <dbReference type="NCBI Taxonomy" id="1202716"/>
    <lineage>
        <taxon>Bacteria</taxon>
        <taxon>Pseudomonadati</taxon>
        <taxon>Pseudomonadota</taxon>
        <taxon>Alphaproteobacteria</taxon>
        <taxon>Hyphomicrobiales</taxon>
        <taxon>Hyphomicrobiaceae</taxon>
        <taxon>Rhodomicrobium</taxon>
    </lineage>
</organism>
<dbReference type="GO" id="GO:0030170">
    <property type="term" value="F:pyridoxal phosphate binding"/>
    <property type="evidence" value="ECO:0007669"/>
    <property type="project" value="InterPro"/>
</dbReference>
<dbReference type="PANTHER" id="PTHR13693:SF100">
    <property type="entry name" value="8-AMINO-7-OXONONANOATE SYNTHASE"/>
    <property type="match status" value="1"/>
</dbReference>
<dbReference type="AlphaFoldDB" id="A0A8I1GF30"/>
<dbReference type="InterPro" id="IPR050087">
    <property type="entry name" value="AON_synthase_class-II"/>
</dbReference>
<name>A0A8I1GF30_9HYPH</name>
<dbReference type="InterPro" id="IPR015424">
    <property type="entry name" value="PyrdxlP-dep_Trfase"/>
</dbReference>
<dbReference type="Gene3D" id="3.40.640.10">
    <property type="entry name" value="Type I PLP-dependent aspartate aminotransferase-like (Major domain)"/>
    <property type="match status" value="1"/>
</dbReference>
<sequence>MSDQFNLHHQTRLPSDPKFLFDRVECYYRERLDETWKGRHPMKGMIPGSSAIKLRSNDYLCVAADRRVIEAEVRALQASGHGDSVSRTFVHHEADGLNAFEQRVARLMGSEAAVLANSGYCANVGLIQAICRPDTPVFLDMKAHLSLWEGVKSAGAKPTPFRHNDAEHLDRLIGKVGPGVIVVDALYSIDGNIAALEDFVEVAERRGCALVVDETHSFGTHGPDGAGLVAALGLSHRVHFRTVGLSKAVSSRGGLVVCSQRNAEFLRYESLPVIFSTQVLAHEVAGYNAALDIFANEPSRQRLLHSNHRYLTDGLDELGYNVDLSRSQIIALEAGEILETIKLRDALEKRDVFGAIFLPPATPAKRCIIRFTVNCGLTKDELDRVLAVCAEIRDEVGLASWPSTRRRGRQARMVSLPTALAA</sequence>
<dbReference type="InterPro" id="IPR015421">
    <property type="entry name" value="PyrdxlP-dep_Trfase_major"/>
</dbReference>
<evidence type="ECO:0000256" key="1">
    <source>
        <dbReference type="ARBA" id="ARBA00001933"/>
    </source>
</evidence>
<accession>A0A8I1GF30</accession>